<keyword evidence="3" id="KW-1185">Reference proteome</keyword>
<dbReference type="GO" id="GO:0016787">
    <property type="term" value="F:hydrolase activity"/>
    <property type="evidence" value="ECO:0007669"/>
    <property type="project" value="UniProtKB-KW"/>
</dbReference>
<sequence>MAEIILLHSAQGLRPGVGAAAEALREGGHMVRTPDYYDGEVFDDLQAGLRKRDAIGPEEIELRFRRIGDEVTGPAVFAGFSLGAYGAQLLAVTHPAARGALLFHGAVPLAEVTAGDWPDGVPVQVHHAERDPWVDEDTVARLGTAVGAGFEHFTYPGDAHLFADPDLPGYSGESAALMWKRVRDFLSRI</sequence>
<evidence type="ECO:0000313" key="2">
    <source>
        <dbReference type="EMBL" id="TMR33137.1"/>
    </source>
</evidence>
<keyword evidence="2" id="KW-0378">Hydrolase</keyword>
<gene>
    <name evidence="2" type="ORF">ETD85_20635</name>
</gene>
<dbReference type="SUPFAM" id="SSF53474">
    <property type="entry name" value="alpha/beta-Hydrolases"/>
    <property type="match status" value="1"/>
</dbReference>
<dbReference type="EMBL" id="VCKX01000060">
    <property type="protein sequence ID" value="TMR33137.1"/>
    <property type="molecule type" value="Genomic_DNA"/>
</dbReference>
<dbReference type="InterPro" id="IPR029058">
    <property type="entry name" value="AB_hydrolase_fold"/>
</dbReference>
<dbReference type="Pfam" id="PF01738">
    <property type="entry name" value="DLH"/>
    <property type="match status" value="1"/>
</dbReference>
<dbReference type="Proteomes" id="UP000306628">
    <property type="component" value="Unassembled WGS sequence"/>
</dbReference>
<dbReference type="OrthoDB" id="2834584at2"/>
<dbReference type="PANTHER" id="PTHR46623:SF6">
    <property type="entry name" value="ALPHA_BETA-HYDROLASES SUPERFAMILY PROTEIN"/>
    <property type="match status" value="1"/>
</dbReference>
<evidence type="ECO:0000313" key="3">
    <source>
        <dbReference type="Proteomes" id="UP000306628"/>
    </source>
</evidence>
<evidence type="ECO:0000259" key="1">
    <source>
        <dbReference type="Pfam" id="PF01738"/>
    </source>
</evidence>
<dbReference type="AlphaFoldDB" id="A0A5S4GJN3"/>
<organism evidence="2 3">
    <name type="scientific">Nonomuraea zeae</name>
    <dbReference type="NCBI Taxonomy" id="1642303"/>
    <lineage>
        <taxon>Bacteria</taxon>
        <taxon>Bacillati</taxon>
        <taxon>Actinomycetota</taxon>
        <taxon>Actinomycetes</taxon>
        <taxon>Streptosporangiales</taxon>
        <taxon>Streptosporangiaceae</taxon>
        <taxon>Nonomuraea</taxon>
    </lineage>
</organism>
<dbReference type="InterPro" id="IPR002925">
    <property type="entry name" value="Dienelactn_hydro"/>
</dbReference>
<comment type="caution">
    <text evidence="2">The sequence shown here is derived from an EMBL/GenBank/DDBJ whole genome shotgun (WGS) entry which is preliminary data.</text>
</comment>
<proteinExistence type="predicted"/>
<reference evidence="2 3" key="1">
    <citation type="submission" date="2019-05" db="EMBL/GenBank/DDBJ databases">
        <title>Draft genome sequence of Nonomuraea zeae DSM 100528.</title>
        <authorList>
            <person name="Saricaoglu S."/>
            <person name="Isik K."/>
        </authorList>
    </citation>
    <scope>NUCLEOTIDE SEQUENCE [LARGE SCALE GENOMIC DNA]</scope>
    <source>
        <strain evidence="2 3">DSM 100528</strain>
    </source>
</reference>
<dbReference type="RefSeq" id="WP_138691385.1">
    <property type="nucleotide sequence ID" value="NZ_JBHSAZ010000003.1"/>
</dbReference>
<protein>
    <submittedName>
        <fullName evidence="2">Dienelactone hydrolase</fullName>
    </submittedName>
</protein>
<accession>A0A5S4GJN3</accession>
<dbReference type="InterPro" id="IPR051049">
    <property type="entry name" value="Dienelactone_hydrolase-like"/>
</dbReference>
<dbReference type="Gene3D" id="3.40.50.1820">
    <property type="entry name" value="alpha/beta hydrolase"/>
    <property type="match status" value="1"/>
</dbReference>
<feature type="domain" description="Dienelactone hydrolase" evidence="1">
    <location>
        <begin position="4"/>
        <end position="188"/>
    </location>
</feature>
<dbReference type="PANTHER" id="PTHR46623">
    <property type="entry name" value="CARBOXYMETHYLENEBUTENOLIDASE-RELATED"/>
    <property type="match status" value="1"/>
</dbReference>
<name>A0A5S4GJN3_9ACTN</name>